<keyword evidence="6" id="KW-0411">Iron-sulfur</keyword>
<evidence type="ECO:0000256" key="5">
    <source>
        <dbReference type="ARBA" id="ARBA00023004"/>
    </source>
</evidence>
<dbReference type="InterPro" id="IPR023404">
    <property type="entry name" value="rSAM_horseshoe"/>
</dbReference>
<dbReference type="PANTHER" id="PTHR43409">
    <property type="entry name" value="ANAEROBIC MAGNESIUM-PROTOPORPHYRIN IX MONOMETHYL ESTER CYCLASE-RELATED"/>
    <property type="match status" value="1"/>
</dbReference>
<dbReference type="Proteomes" id="UP000177376">
    <property type="component" value="Unassembled WGS sequence"/>
</dbReference>
<evidence type="ECO:0000256" key="7">
    <source>
        <dbReference type="SAM" id="Phobius"/>
    </source>
</evidence>
<dbReference type="GO" id="GO:0031419">
    <property type="term" value="F:cobalamin binding"/>
    <property type="evidence" value="ECO:0007669"/>
    <property type="project" value="InterPro"/>
</dbReference>
<evidence type="ECO:0000259" key="9">
    <source>
        <dbReference type="PROSITE" id="PS51918"/>
    </source>
</evidence>
<dbReference type="SFLD" id="SFLDG01123">
    <property type="entry name" value="methyltransferase_(Class_B)"/>
    <property type="match status" value="1"/>
</dbReference>
<sequence>MKILLIRTPFEVEKHYFPRFIDEPLGIESLAAFISPYHETNVIDCISNGWNKYWELKDYPDKIFQGIKLSEIKKKIKKYKPNVIGISWLFSTQSNSVNMVIDSIKDIDANIKIIVGGSYPSTHPQKVLNDNKNIDIVVFGEGEITLKEVLDNLNNLDNIDGIAYKKNNKTIVNKPRELIRDLNILPIPFRDVKLYKNYSKQNVFKYIYSLFKKNNFNYKFSIISASFVTSLPLVCDIYYYFFNQHRENKMPIADISTSRGCPNNCTFCAVKNIWGRSWRFRTAENVLEEIDILVKKYGIKHINIIDDNFNVSKDRIIKICKGIIERDYNITLSDTSGIYLPTLDEEVLIWLKRAGLNDIRISIESGSDRVLHNIIKKNIDLSKVKNIVDICKKLNIHTEGCFMFGVPGEKIEDMEETLSFAKRCGFERIVRFIFQPFPNTELHQVCIENNYLTDDYNESNLYVTGNKCYVKTEDFSPEDVLKFVNRKF</sequence>
<dbReference type="SFLD" id="SFLDG01082">
    <property type="entry name" value="B12-binding_domain_containing"/>
    <property type="match status" value="1"/>
</dbReference>
<feature type="domain" description="Radical SAM core" evidence="9">
    <location>
        <begin position="247"/>
        <end position="478"/>
    </location>
</feature>
<reference evidence="10 11" key="1">
    <citation type="journal article" date="2016" name="Nat. Commun.">
        <title>Thousands of microbial genomes shed light on interconnected biogeochemical processes in an aquifer system.</title>
        <authorList>
            <person name="Anantharaman K."/>
            <person name="Brown C.T."/>
            <person name="Hug L.A."/>
            <person name="Sharon I."/>
            <person name="Castelle C.J."/>
            <person name="Probst A.J."/>
            <person name="Thomas B.C."/>
            <person name="Singh A."/>
            <person name="Wilkins M.J."/>
            <person name="Karaoz U."/>
            <person name="Brodie E.L."/>
            <person name="Williams K.H."/>
            <person name="Hubbard S.S."/>
            <person name="Banfield J.F."/>
        </authorList>
    </citation>
    <scope>NUCLEOTIDE SEQUENCE [LARGE SCALE GENOMIC DNA]</scope>
</reference>
<dbReference type="PROSITE" id="PS51918">
    <property type="entry name" value="RADICAL_SAM"/>
    <property type="match status" value="1"/>
</dbReference>
<dbReference type="SUPFAM" id="SSF52242">
    <property type="entry name" value="Cobalamin (vitamin B12)-binding domain"/>
    <property type="match status" value="1"/>
</dbReference>
<evidence type="ECO:0000256" key="6">
    <source>
        <dbReference type="ARBA" id="ARBA00023014"/>
    </source>
</evidence>
<evidence type="ECO:0000256" key="4">
    <source>
        <dbReference type="ARBA" id="ARBA00022723"/>
    </source>
</evidence>
<dbReference type="GO" id="GO:0046872">
    <property type="term" value="F:metal ion binding"/>
    <property type="evidence" value="ECO:0007669"/>
    <property type="project" value="UniProtKB-KW"/>
</dbReference>
<dbReference type="InterPro" id="IPR034466">
    <property type="entry name" value="Methyltransferase_Class_B"/>
</dbReference>
<dbReference type="InterPro" id="IPR058240">
    <property type="entry name" value="rSAM_sf"/>
</dbReference>
<dbReference type="PROSITE" id="PS01278">
    <property type="entry name" value="MTTASE_RADICAL"/>
    <property type="match status" value="1"/>
</dbReference>
<comment type="caution">
    <text evidence="10">The sequence shown here is derived from an EMBL/GenBank/DDBJ whole genome shotgun (WGS) entry which is preliminary data.</text>
</comment>
<feature type="transmembrane region" description="Helical" evidence="7">
    <location>
        <begin position="220"/>
        <end position="241"/>
    </location>
</feature>
<dbReference type="InterPro" id="IPR007197">
    <property type="entry name" value="rSAM"/>
</dbReference>
<dbReference type="CDD" id="cd01335">
    <property type="entry name" value="Radical_SAM"/>
    <property type="match status" value="1"/>
</dbReference>
<keyword evidence="3" id="KW-0949">S-adenosyl-L-methionine</keyword>
<dbReference type="EMBL" id="MHIM01000023">
    <property type="protein sequence ID" value="OGY52210.1"/>
    <property type="molecule type" value="Genomic_DNA"/>
</dbReference>
<organism evidence="10 11">
    <name type="scientific">Candidatus Buchananbacteria bacterium RIFCSPLOWO2_01_FULL_39_33</name>
    <dbReference type="NCBI Taxonomy" id="1797543"/>
    <lineage>
        <taxon>Bacteria</taxon>
        <taxon>Candidatus Buchananiibacteriota</taxon>
    </lineage>
</organism>
<dbReference type="InterPro" id="IPR006638">
    <property type="entry name" value="Elp3/MiaA/NifB-like_rSAM"/>
</dbReference>
<evidence type="ECO:0000256" key="2">
    <source>
        <dbReference type="ARBA" id="ARBA00022485"/>
    </source>
</evidence>
<dbReference type="Pfam" id="PF02310">
    <property type="entry name" value="B12-binding"/>
    <property type="match status" value="1"/>
</dbReference>
<dbReference type="SMART" id="SM00729">
    <property type="entry name" value="Elp3"/>
    <property type="match status" value="1"/>
</dbReference>
<name>A0A1G1YKK8_9BACT</name>
<dbReference type="InterPro" id="IPR051198">
    <property type="entry name" value="BchE-like"/>
</dbReference>
<keyword evidence="2" id="KW-0004">4Fe-4S</keyword>
<proteinExistence type="predicted"/>
<keyword evidence="4" id="KW-0479">Metal-binding</keyword>
<dbReference type="SUPFAM" id="SSF102114">
    <property type="entry name" value="Radical SAM enzymes"/>
    <property type="match status" value="1"/>
</dbReference>
<feature type="domain" description="B12-binding" evidence="8">
    <location>
        <begin position="1"/>
        <end position="160"/>
    </location>
</feature>
<dbReference type="Gene3D" id="3.40.50.280">
    <property type="entry name" value="Cobalamin-binding domain"/>
    <property type="match status" value="1"/>
</dbReference>
<keyword evidence="5" id="KW-0408">Iron</keyword>
<accession>A0A1G1YKK8</accession>
<keyword evidence="7" id="KW-0812">Transmembrane</keyword>
<keyword evidence="7" id="KW-0472">Membrane</keyword>
<dbReference type="GO" id="GO:0003824">
    <property type="term" value="F:catalytic activity"/>
    <property type="evidence" value="ECO:0007669"/>
    <property type="project" value="InterPro"/>
</dbReference>
<evidence type="ECO:0000259" key="8">
    <source>
        <dbReference type="PROSITE" id="PS51332"/>
    </source>
</evidence>
<dbReference type="Gene3D" id="3.80.30.20">
    <property type="entry name" value="tm_1862 like domain"/>
    <property type="match status" value="1"/>
</dbReference>
<keyword evidence="7" id="KW-1133">Transmembrane helix</keyword>
<dbReference type="InterPro" id="IPR006158">
    <property type="entry name" value="Cobalamin-bd"/>
</dbReference>
<dbReference type="InterPro" id="IPR036724">
    <property type="entry name" value="Cobalamin-bd_sf"/>
</dbReference>
<evidence type="ECO:0000313" key="11">
    <source>
        <dbReference type="Proteomes" id="UP000177376"/>
    </source>
</evidence>
<dbReference type="Pfam" id="PF04055">
    <property type="entry name" value="Radical_SAM"/>
    <property type="match status" value="1"/>
</dbReference>
<dbReference type="PROSITE" id="PS51332">
    <property type="entry name" value="B12_BINDING"/>
    <property type="match status" value="1"/>
</dbReference>
<comment type="cofactor">
    <cofactor evidence="1">
        <name>[4Fe-4S] cluster</name>
        <dbReference type="ChEBI" id="CHEBI:49883"/>
    </cofactor>
</comment>
<evidence type="ECO:0000313" key="10">
    <source>
        <dbReference type="EMBL" id="OGY52210.1"/>
    </source>
</evidence>
<dbReference type="GO" id="GO:0051539">
    <property type="term" value="F:4 iron, 4 sulfur cluster binding"/>
    <property type="evidence" value="ECO:0007669"/>
    <property type="project" value="UniProtKB-KW"/>
</dbReference>
<gene>
    <name evidence="10" type="ORF">A3A02_03400</name>
</gene>
<dbReference type="SFLD" id="SFLDS00029">
    <property type="entry name" value="Radical_SAM"/>
    <property type="match status" value="1"/>
</dbReference>
<protein>
    <submittedName>
        <fullName evidence="10">Uncharacterized protein</fullName>
    </submittedName>
</protein>
<evidence type="ECO:0000256" key="1">
    <source>
        <dbReference type="ARBA" id="ARBA00001966"/>
    </source>
</evidence>
<dbReference type="AlphaFoldDB" id="A0A1G1YKK8"/>
<evidence type="ECO:0000256" key="3">
    <source>
        <dbReference type="ARBA" id="ARBA00022691"/>
    </source>
</evidence>
<dbReference type="InterPro" id="IPR020612">
    <property type="entry name" value="Methylthiotransferase_CS"/>
</dbReference>